<evidence type="ECO:0000256" key="2">
    <source>
        <dbReference type="ARBA" id="ARBA00023239"/>
    </source>
</evidence>
<dbReference type="SUPFAM" id="SSF49373">
    <property type="entry name" value="Invasin/intimin cell-adhesion fragments"/>
    <property type="match status" value="1"/>
</dbReference>
<dbReference type="Gene3D" id="2.60.40.710">
    <property type="entry name" value="Endoglucanase-like"/>
    <property type="match status" value="2"/>
</dbReference>
<comment type="caution">
    <text evidence="5">The sequence shown here is derived from an EMBL/GenBank/DDBJ whole genome shotgun (WGS) entry which is preliminary data.</text>
</comment>
<dbReference type="Pfam" id="PF05426">
    <property type="entry name" value="Alginate_lyase"/>
    <property type="match status" value="1"/>
</dbReference>
<dbReference type="InterPro" id="IPR008964">
    <property type="entry name" value="Invasin/intimin_cell_adhesion"/>
</dbReference>
<gene>
    <name evidence="5" type="ORF">QM524_22190</name>
</gene>
<dbReference type="Pfam" id="PF00942">
    <property type="entry name" value="CBM_3"/>
    <property type="match status" value="2"/>
</dbReference>
<evidence type="ECO:0000256" key="1">
    <source>
        <dbReference type="ARBA" id="ARBA00022729"/>
    </source>
</evidence>
<dbReference type="SUPFAM" id="SSF49384">
    <property type="entry name" value="Carbohydrate-binding domain"/>
    <property type="match status" value="2"/>
</dbReference>
<dbReference type="Gene3D" id="1.50.10.100">
    <property type="entry name" value="Chondroitin AC/alginate lyase"/>
    <property type="match status" value="1"/>
</dbReference>
<dbReference type="InterPro" id="IPR008397">
    <property type="entry name" value="Alginate_lyase_dom"/>
</dbReference>
<dbReference type="InterPro" id="IPR008965">
    <property type="entry name" value="CBM2/CBM3_carb-bd_dom_sf"/>
</dbReference>
<evidence type="ECO:0000259" key="3">
    <source>
        <dbReference type="PROSITE" id="PS51172"/>
    </source>
</evidence>
<organism evidence="5 6">
    <name type="scientific">Flectobacillus roseus</name>
    <dbReference type="NCBI Taxonomy" id="502259"/>
    <lineage>
        <taxon>Bacteria</taxon>
        <taxon>Pseudomonadati</taxon>
        <taxon>Bacteroidota</taxon>
        <taxon>Cytophagia</taxon>
        <taxon>Cytophagales</taxon>
        <taxon>Flectobacillaceae</taxon>
        <taxon>Flectobacillus</taxon>
    </lineage>
</organism>
<dbReference type="InterPro" id="IPR008979">
    <property type="entry name" value="Galactose-bd-like_sf"/>
</dbReference>
<accession>A0ABT6YED5</accession>
<protein>
    <submittedName>
        <fullName evidence="5">Cellulose binding domain-containing protein</fullName>
    </submittedName>
</protein>
<reference evidence="5 6" key="1">
    <citation type="submission" date="2023-05" db="EMBL/GenBank/DDBJ databases">
        <title>Novel species of genus Flectobacillus isolated from stream in China.</title>
        <authorList>
            <person name="Lu H."/>
        </authorList>
    </citation>
    <scope>NUCLEOTIDE SEQUENCE [LARGE SCALE GENOMIC DNA]</scope>
    <source>
        <strain evidence="5 6">KCTC 42575</strain>
    </source>
</reference>
<dbReference type="CDD" id="cd04080">
    <property type="entry name" value="CBM6_cellulase-like"/>
    <property type="match status" value="1"/>
</dbReference>
<keyword evidence="2" id="KW-0456">Lyase</keyword>
<feature type="domain" description="CBM3" evidence="3">
    <location>
        <begin position="1631"/>
        <end position="1784"/>
    </location>
</feature>
<proteinExistence type="predicted"/>
<dbReference type="SUPFAM" id="SSF48230">
    <property type="entry name" value="Chondroitin AC/alginate lyase"/>
    <property type="match status" value="1"/>
</dbReference>
<evidence type="ECO:0000313" key="5">
    <source>
        <dbReference type="EMBL" id="MDI9861949.1"/>
    </source>
</evidence>
<dbReference type="InterPro" id="IPR001956">
    <property type="entry name" value="CBM3"/>
</dbReference>
<dbReference type="Gene3D" id="2.60.40.1080">
    <property type="match status" value="2"/>
</dbReference>
<feature type="domain" description="CBM3" evidence="3">
    <location>
        <begin position="1476"/>
        <end position="1628"/>
    </location>
</feature>
<dbReference type="EMBL" id="JASHIF010000024">
    <property type="protein sequence ID" value="MDI9861949.1"/>
    <property type="molecule type" value="Genomic_DNA"/>
</dbReference>
<dbReference type="PROSITE" id="PS51172">
    <property type="entry name" value="CBM3"/>
    <property type="match status" value="2"/>
</dbReference>
<dbReference type="RefSeq" id="WP_283346284.1">
    <property type="nucleotide sequence ID" value="NZ_JASHIF010000024.1"/>
</dbReference>
<keyword evidence="1" id="KW-0732">Signal</keyword>
<dbReference type="SUPFAM" id="SSF49785">
    <property type="entry name" value="Galactose-binding domain-like"/>
    <property type="match status" value="1"/>
</dbReference>
<dbReference type="PROSITE" id="PS51175">
    <property type="entry name" value="CBM6"/>
    <property type="match status" value="1"/>
</dbReference>
<feature type="domain" description="CBM6" evidence="4">
    <location>
        <begin position="496"/>
        <end position="641"/>
    </location>
</feature>
<dbReference type="InterPro" id="IPR036966">
    <property type="entry name" value="CBM3_sf"/>
</dbReference>
<dbReference type="Proteomes" id="UP001236507">
    <property type="component" value="Unassembled WGS sequence"/>
</dbReference>
<evidence type="ECO:0000313" key="6">
    <source>
        <dbReference type="Proteomes" id="UP001236507"/>
    </source>
</evidence>
<dbReference type="SMART" id="SM01067">
    <property type="entry name" value="CBM_3"/>
    <property type="match status" value="2"/>
</dbReference>
<sequence length="1884" mass="203077">MKTNLTWQLRLFFLIIVGLMPYVHTQAQTFIHPGISHKKSDLDRMKAMVAAGVEPWKSSFKSLSQSPYASYSYAVRGNGSTTLATVSTISGFNYDDIKYDGLAAYCNALMWYVTGDERHAKKAVEIFNAWSYLQRIKTGGTRSLDAGRVIWKLLEGAEIIKHTYSGWNSTDLERFKSMLVFPGYSSTIEPTSQINSEEVTFYWFMYNGDAGRHGNQGIFGMRGVAAMGIFLDNRVMYERSIRYLKGLPHRADDLPYPAGPPINGTTPTSASNEYQEVYALNGFDNSVPDYGYNELIQNYVWENGQCQESSRDQTHSLNGVGNILTICEMAWNQGDDIYGFLDNRLLKGMEYSYRYNVSLNYPYPDQTSPWEPTVESGEFISRRDRTGRWQSLRMNPLNEGKTATTRATGFKFDRAPITEMVLGHYRDRIGVSADKYKWTQRAYDISTQELGVESQGFEVDYPGWGGLTFHRTSLSPGDACYFVNGKPVFAIPSFPATIEAENFDYIPTDGQNKTYYDLSSTNIGGQYRPNEAVDIESRGNGAYHLTSLEADEWLNYTVNVPTAGRFKLNINALILAAGGKIKIEFDGGDKTGEFEIPVNGNSTWQTITIAPQVSLHAGVQSMRIKISGTSNAFKLDNIVVEYLGALPTQTISFPSITTKSFGAANFNPEAIASSGLPVTYTSSNTSVATIVNGLVQIVGVGSCLITASQVGNDDYAAAPTVSRTLLVTGIAAGDYLSSGNMNWNGGTWNIADGNGGIASSTTIAPSANTNVHILAGHTVTLSSVAGSCKSLTVNAQATLTETIALTVANTLIMDGTMTHTGAITANGDVFVGGNWTASSNLTVAKNFSIQSSGVYKSSTAPGGSVFSLTVNGTDAVVRVDGTLGGTSTGNSMVGEGIRLYLGGSGSPTVTGTGIVNIARFQPTGNNIQNIIFDIDMNFGNNSVQSSGINTFSLLAGTSNKTLTINAGKTVKISNPNGSFHSPTNATEDNTVAALKLGGTSNFGNMTYNILGTLDVSQAHFVVYSNTSTSNPWAVQTITINIGNQGTLKLGSDVRMAKNVATQNIFVNVADGGVIDASTTPLNLTTAPISTNGHTTNGSGQLWFTMAPNALYKQALSAGVATPLWVGVSNTNYNPITITPITSTIVETSLQTGFSPSGLTTQTTEKAVNRTWSLKTNNAVSSSLKFGFNTSDLNVGASATQGMKLIRYNSSTNTWEKVANSTPQLGQNNSLTVSYDNVSPLSSFVLSNRYYMPVNITNLSSFYCKNSPAVTLTGTPSGGTFTVDGNPVSVFDPASLSSGMHTVIYALADGENSDTLQVEVGVSLTAPSISGAGVYFMPNPVTLTASGCSGTVRWSNNTSGNTLTLSGVGNYTITATCLVNGCVSPISEVANVEIKKLEQSITFEEITNKFIDEADFTPAVSSSAGLGISLSSSDTSIAKISNGQISLVGVGTVQITASQKGNENYNPAASISRSFSVLSSVKIKYQNGDNSTTNNQIKPFLTLFNESNHAIPYNELTVKYWLTPENYSGINTWIDYAVLGNSNVKMSYTNLATPRNNALGYVEYSFLAVAGNLVANANSGVIQSRFANTDWSDLNEQNDYSWTNTNTSVLVNNITVYRNGKLIWGQEPSSIPINQTVKVYANSKSQPNSNTISTYLTLNNEGNTPLNFKDIKVRYWFTKDGTAYLNAFFDFVQLGNAQVTGTFGSVANKQGADSYFDLGFNPSAGVLYPLSNSGNINFRIAKADWSNFNQNDDYSYLNVNGNALTLNANISVYYQGNLLFGSEPNNMSSNVIKENVFLNSELLQYLVYPNPSSQSNVKVMLKNDAKIENAVPIRVYNSTGMLITEKIVEAVEARTIDLNLPDSLITGVYYVQVGNLPSVKLILQK</sequence>
<dbReference type="InterPro" id="IPR008929">
    <property type="entry name" value="Chondroitin_lyas"/>
</dbReference>
<evidence type="ECO:0000259" key="4">
    <source>
        <dbReference type="PROSITE" id="PS51175"/>
    </source>
</evidence>
<name>A0ABT6YED5_9BACT</name>
<dbReference type="Gene3D" id="2.60.120.260">
    <property type="entry name" value="Galactose-binding domain-like"/>
    <property type="match status" value="1"/>
</dbReference>
<keyword evidence="6" id="KW-1185">Reference proteome</keyword>
<dbReference type="InterPro" id="IPR005084">
    <property type="entry name" value="CBM6"/>
</dbReference>